<accession>A0ABD1JBY1</accession>
<sequence>MVSMEDHQFLQSLKGKRLKLRTRDETFIGVIRRVVDKTIVLEDVTAFKSGGKQTVRQFHGREILGGKLVIQIDLRIQPTNAEAAITEGHLTVAEYQPYRRDILPGESDEEYVNYVVINEFNQNFLPAIMEIQQAKAIGLAADGIGGVHLERLCWLQIAKKHRVFLFDILALGSLAFKNGLTKILASERILKVTHDGRRLAACLLALYGVKLMRVFDTQVADFLLFYRHTGGLLPDRVCTMQEVVTLHLGMPASHQSSLNIKSRLSKEEREVWYVRPCPEPLLKLMALSVIHLLPLREVMLDALMADFTSLVDSYLDSVLYEPVQTQDIGQQKSGLELSLVLCELQQLQQERQAWAVDYYPSTSEGRLVRFAAASGPGSGSGSGSGSSSHTSLDSNPPAVAPPSNTPKGATPPSSDSTPSYTTPPTHTPSTDSPTAHTPTTAGSTAHAPPGDPLTTHSPAAYTPTAHINDIPSPYATYHTLTTHHTLPTHQASNTPALNPLLPATPRCSSNPSQGVRSPALPQSVLSMMPRALATATTKNEALSNTVPKERSSPKRCPQTRLTESSECLSAPGRLLEVVMDTMAQSAVPAAELTGKSSVGSGFNLGRRLQPQSEAVRSKAQHAGAMWQNPSSAKAVESKGSVVSAPKANASMMPMAAMAGVAQQVGGGSHSSAPTPSHPICPSSLSLAFSSFRS</sequence>
<dbReference type="PANTHER" id="PTHR46628:SF1">
    <property type="entry name" value="PIRNA BIOGENESIS PROTEIN EXD1"/>
    <property type="match status" value="1"/>
</dbReference>
<dbReference type="InterPro" id="IPR036397">
    <property type="entry name" value="RNaseH_sf"/>
</dbReference>
<dbReference type="SMART" id="SM00474">
    <property type="entry name" value="35EXOc"/>
    <property type="match status" value="1"/>
</dbReference>
<dbReference type="Gene3D" id="3.30.420.10">
    <property type="entry name" value="Ribonuclease H-like superfamily/Ribonuclease H"/>
    <property type="match status" value="1"/>
</dbReference>
<keyword evidence="4" id="KW-1185">Reference proteome</keyword>
<feature type="region of interest" description="Disordered" evidence="1">
    <location>
        <begin position="535"/>
        <end position="564"/>
    </location>
</feature>
<dbReference type="PANTHER" id="PTHR46628">
    <property type="entry name" value="PIRNA BIOGENESIS PROTEIN EXD1"/>
    <property type="match status" value="1"/>
</dbReference>
<dbReference type="EMBL" id="JBHFQA010000017">
    <property type="protein sequence ID" value="KAL2084584.1"/>
    <property type="molecule type" value="Genomic_DNA"/>
</dbReference>
<feature type="domain" description="3'-5' exonuclease" evidence="2">
    <location>
        <begin position="116"/>
        <end position="304"/>
    </location>
</feature>
<feature type="compositionally biased region" description="Polar residues" evidence="1">
    <location>
        <begin position="506"/>
        <end position="515"/>
    </location>
</feature>
<feature type="compositionally biased region" description="Low complexity" evidence="1">
    <location>
        <begin position="410"/>
        <end position="440"/>
    </location>
</feature>
<evidence type="ECO:0000313" key="4">
    <source>
        <dbReference type="Proteomes" id="UP001591681"/>
    </source>
</evidence>
<dbReference type="InterPro" id="IPR052144">
    <property type="entry name" value="piRNA_biogenesis_EXD1"/>
</dbReference>
<evidence type="ECO:0000259" key="2">
    <source>
        <dbReference type="SMART" id="SM00474"/>
    </source>
</evidence>
<dbReference type="AlphaFoldDB" id="A0ABD1JBY1"/>
<dbReference type="Pfam" id="PF01612">
    <property type="entry name" value="DNA_pol_A_exo1"/>
    <property type="match status" value="1"/>
</dbReference>
<dbReference type="SUPFAM" id="SSF53098">
    <property type="entry name" value="Ribonuclease H-like"/>
    <property type="match status" value="1"/>
</dbReference>
<feature type="region of interest" description="Disordered" evidence="1">
    <location>
        <begin position="371"/>
        <end position="467"/>
    </location>
</feature>
<evidence type="ECO:0000256" key="1">
    <source>
        <dbReference type="SAM" id="MobiDB-lite"/>
    </source>
</evidence>
<dbReference type="Proteomes" id="UP001591681">
    <property type="component" value="Unassembled WGS sequence"/>
</dbReference>
<dbReference type="InterPro" id="IPR012337">
    <property type="entry name" value="RNaseH-like_sf"/>
</dbReference>
<reference evidence="3 4" key="1">
    <citation type="submission" date="2024-09" db="EMBL/GenBank/DDBJ databases">
        <title>A chromosome-level genome assembly of Gray's grenadier anchovy, Coilia grayii.</title>
        <authorList>
            <person name="Fu Z."/>
        </authorList>
    </citation>
    <scope>NUCLEOTIDE SEQUENCE [LARGE SCALE GENOMIC DNA]</scope>
    <source>
        <strain evidence="3">G4</strain>
        <tissue evidence="3">Muscle</tissue>
    </source>
</reference>
<feature type="compositionally biased region" description="Polar residues" evidence="1">
    <location>
        <begin position="535"/>
        <end position="546"/>
    </location>
</feature>
<gene>
    <name evidence="3" type="ORF">ACEWY4_020102</name>
</gene>
<proteinExistence type="predicted"/>
<feature type="region of interest" description="Disordered" evidence="1">
    <location>
        <begin position="486"/>
        <end position="519"/>
    </location>
</feature>
<organism evidence="3 4">
    <name type="scientific">Coilia grayii</name>
    <name type="common">Gray's grenadier anchovy</name>
    <dbReference type="NCBI Taxonomy" id="363190"/>
    <lineage>
        <taxon>Eukaryota</taxon>
        <taxon>Metazoa</taxon>
        <taxon>Chordata</taxon>
        <taxon>Craniata</taxon>
        <taxon>Vertebrata</taxon>
        <taxon>Euteleostomi</taxon>
        <taxon>Actinopterygii</taxon>
        <taxon>Neopterygii</taxon>
        <taxon>Teleostei</taxon>
        <taxon>Clupei</taxon>
        <taxon>Clupeiformes</taxon>
        <taxon>Clupeoidei</taxon>
        <taxon>Engraulidae</taxon>
        <taxon>Coilinae</taxon>
        <taxon>Coilia</taxon>
    </lineage>
</organism>
<dbReference type="InterPro" id="IPR002562">
    <property type="entry name" value="3'-5'_exonuclease_dom"/>
</dbReference>
<name>A0ABD1JBY1_9TELE</name>
<comment type="caution">
    <text evidence="3">The sequence shown here is derived from an EMBL/GenBank/DDBJ whole genome shotgun (WGS) entry which is preliminary data.</text>
</comment>
<feature type="compositionally biased region" description="Low complexity" evidence="1">
    <location>
        <begin position="486"/>
        <end position="505"/>
    </location>
</feature>
<protein>
    <recommendedName>
        <fullName evidence="2">3'-5' exonuclease domain-containing protein</fullName>
    </recommendedName>
</protein>
<evidence type="ECO:0000313" key="3">
    <source>
        <dbReference type="EMBL" id="KAL2084584.1"/>
    </source>
</evidence>